<evidence type="ECO:0000313" key="2">
    <source>
        <dbReference type="Proteomes" id="UP000266649"/>
    </source>
</evidence>
<accession>A0A398BQI7</accession>
<evidence type="ECO:0000313" key="1">
    <source>
        <dbReference type="EMBL" id="RID93059.1"/>
    </source>
</evidence>
<reference evidence="1 2" key="1">
    <citation type="submission" date="2018-09" db="EMBL/GenBank/DDBJ databases">
        <title>Gemmobacter lutimaris sp. nov., a marine bacterium isolated from tidal flat.</title>
        <authorList>
            <person name="Lee D.W."/>
            <person name="Yoo Y."/>
            <person name="Kim J.-J."/>
            <person name="Kim B.S."/>
        </authorList>
    </citation>
    <scope>NUCLEOTIDE SEQUENCE [LARGE SCALE GENOMIC DNA]</scope>
    <source>
        <strain evidence="1 2">YJ-T1-11</strain>
    </source>
</reference>
<protein>
    <submittedName>
        <fullName evidence="1">Uncharacterized protein</fullName>
    </submittedName>
</protein>
<dbReference type="EMBL" id="QXXQ01000002">
    <property type="protein sequence ID" value="RID93059.1"/>
    <property type="molecule type" value="Genomic_DNA"/>
</dbReference>
<name>A0A398BQI7_9RHOB</name>
<dbReference type="OrthoDB" id="7689785at2"/>
<gene>
    <name evidence="1" type="ORF">D2N39_05240</name>
</gene>
<dbReference type="Proteomes" id="UP000266649">
    <property type="component" value="Unassembled WGS sequence"/>
</dbReference>
<organism evidence="1 2">
    <name type="scientific">Gemmobacter lutimaris</name>
    <dbReference type="NCBI Taxonomy" id="2306023"/>
    <lineage>
        <taxon>Bacteria</taxon>
        <taxon>Pseudomonadati</taxon>
        <taxon>Pseudomonadota</taxon>
        <taxon>Alphaproteobacteria</taxon>
        <taxon>Rhodobacterales</taxon>
        <taxon>Paracoccaceae</taxon>
        <taxon>Gemmobacter</taxon>
    </lineage>
</organism>
<keyword evidence="2" id="KW-1185">Reference proteome</keyword>
<dbReference type="RefSeq" id="WP_119133710.1">
    <property type="nucleotide sequence ID" value="NZ_QXXQ01000002.1"/>
</dbReference>
<sequence>MSGHTRPVPILHKTRVHGLALHVGRSGLCLNDTVHLRPAEDGRLMVTASLRRHILGLIPHRRQVTLGHLGPRAATTLAPWLDAPEGLRLRIVGLTPEHLAGPEGAEVHVSVWGEPLPPPAYVPVAGA</sequence>
<comment type="caution">
    <text evidence="1">The sequence shown here is derived from an EMBL/GenBank/DDBJ whole genome shotgun (WGS) entry which is preliminary data.</text>
</comment>
<proteinExistence type="predicted"/>
<dbReference type="AlphaFoldDB" id="A0A398BQI7"/>